<sequence>MRRIVSCFTALACLTVLSSVAVAGEKGFQSLMPEDGKSNWEETVIVTEEGYLDGDGCYIGSEFGDFVLRFEFRVAPGANSGIGIRSVRGQNAAYSGMEIQVLEDSHPKYANLQEWQYHGSVYGIVPAKRGALKPVGEWNTEEIIAKGNEIKVTLNGQVIVDADLTKAAPDGKTIDGKEHPGLKRESGFLRLCGHGGGVQFRNMRIKTLD</sequence>
<feature type="domain" description="3-keto-alpha-glucoside-1,2-lyase/3-keto-2-hydroxy-glucal hydratase" evidence="2">
    <location>
        <begin position="38"/>
        <end position="206"/>
    </location>
</feature>
<name>F0SP70_RUBBR</name>
<reference evidence="4" key="1">
    <citation type="submission" date="2011-02" db="EMBL/GenBank/DDBJ databases">
        <title>The complete genome of Planctomyces brasiliensis DSM 5305.</title>
        <authorList>
            <person name="Lucas S."/>
            <person name="Copeland A."/>
            <person name="Lapidus A."/>
            <person name="Bruce D."/>
            <person name="Goodwin L."/>
            <person name="Pitluck S."/>
            <person name="Kyrpides N."/>
            <person name="Mavromatis K."/>
            <person name="Pagani I."/>
            <person name="Ivanova N."/>
            <person name="Ovchinnikova G."/>
            <person name="Lu M."/>
            <person name="Detter J.C."/>
            <person name="Han C."/>
            <person name="Land M."/>
            <person name="Hauser L."/>
            <person name="Markowitz V."/>
            <person name="Cheng J.-F."/>
            <person name="Hugenholtz P."/>
            <person name="Woyke T."/>
            <person name="Wu D."/>
            <person name="Tindall B."/>
            <person name="Pomrenke H.G."/>
            <person name="Brambilla E."/>
            <person name="Klenk H.-P."/>
            <person name="Eisen J.A."/>
        </authorList>
    </citation>
    <scope>NUCLEOTIDE SEQUENCE [LARGE SCALE GENOMIC DNA]</scope>
    <source>
        <strain evidence="4">ATCC 49424 / DSM 5305 / JCM 21570 / IAM 15109 / NBRC 103401 / IFAM 1448</strain>
    </source>
</reference>
<proteinExistence type="predicted"/>
<evidence type="ECO:0000259" key="2">
    <source>
        <dbReference type="Pfam" id="PF06439"/>
    </source>
</evidence>
<dbReference type="Gene3D" id="2.60.120.560">
    <property type="entry name" value="Exo-inulinase, domain 1"/>
    <property type="match status" value="1"/>
</dbReference>
<feature type="signal peptide" evidence="1">
    <location>
        <begin position="1"/>
        <end position="23"/>
    </location>
</feature>
<dbReference type="InterPro" id="IPR010496">
    <property type="entry name" value="AL/BT2_dom"/>
</dbReference>
<protein>
    <recommendedName>
        <fullName evidence="2">3-keto-alpha-glucoside-1,2-lyase/3-keto-2-hydroxy-glucal hydratase domain-containing protein</fullName>
    </recommendedName>
</protein>
<organism evidence="3 4">
    <name type="scientific">Rubinisphaera brasiliensis (strain ATCC 49424 / DSM 5305 / JCM 21570 / IAM 15109 / NBRC 103401 / IFAM 1448)</name>
    <name type="common">Planctomyces brasiliensis</name>
    <dbReference type="NCBI Taxonomy" id="756272"/>
    <lineage>
        <taxon>Bacteria</taxon>
        <taxon>Pseudomonadati</taxon>
        <taxon>Planctomycetota</taxon>
        <taxon>Planctomycetia</taxon>
        <taxon>Planctomycetales</taxon>
        <taxon>Planctomycetaceae</taxon>
        <taxon>Rubinisphaera</taxon>
    </lineage>
</organism>
<evidence type="ECO:0000313" key="4">
    <source>
        <dbReference type="Proteomes" id="UP000006860"/>
    </source>
</evidence>
<dbReference type="STRING" id="756272.Plabr_3576"/>
<evidence type="ECO:0000256" key="1">
    <source>
        <dbReference type="SAM" id="SignalP"/>
    </source>
</evidence>
<dbReference type="KEGG" id="pbs:Plabr_3576"/>
<dbReference type="HOGENOM" id="CLU_073042_2_1_0"/>
<keyword evidence="4" id="KW-1185">Reference proteome</keyword>
<keyword evidence="1" id="KW-0732">Signal</keyword>
<dbReference type="GO" id="GO:0016787">
    <property type="term" value="F:hydrolase activity"/>
    <property type="evidence" value="ECO:0007669"/>
    <property type="project" value="InterPro"/>
</dbReference>
<dbReference type="Pfam" id="PF06439">
    <property type="entry name" value="3keto-disac_hyd"/>
    <property type="match status" value="1"/>
</dbReference>
<dbReference type="EMBL" id="CP002546">
    <property type="protein sequence ID" value="ADY61173.1"/>
    <property type="molecule type" value="Genomic_DNA"/>
</dbReference>
<dbReference type="AlphaFoldDB" id="F0SP70"/>
<dbReference type="Proteomes" id="UP000006860">
    <property type="component" value="Chromosome"/>
</dbReference>
<gene>
    <name evidence="3" type="ordered locus">Plabr_3576</name>
</gene>
<dbReference type="eggNOG" id="COG1413">
    <property type="taxonomic scope" value="Bacteria"/>
</dbReference>
<feature type="chain" id="PRO_5003258756" description="3-keto-alpha-glucoside-1,2-lyase/3-keto-2-hydroxy-glucal hydratase domain-containing protein" evidence="1">
    <location>
        <begin position="24"/>
        <end position="209"/>
    </location>
</feature>
<evidence type="ECO:0000313" key="3">
    <source>
        <dbReference type="EMBL" id="ADY61173.1"/>
    </source>
</evidence>
<dbReference type="RefSeq" id="WP_013629892.1">
    <property type="nucleotide sequence ID" value="NC_015174.1"/>
</dbReference>
<accession>F0SP70</accession>